<evidence type="ECO:0000313" key="2">
    <source>
        <dbReference type="EMBL" id="SJM88995.1"/>
    </source>
</evidence>
<reference evidence="3" key="1">
    <citation type="submission" date="2017-02" db="EMBL/GenBank/DDBJ databases">
        <authorList>
            <person name="Daims H."/>
        </authorList>
    </citation>
    <scope>NUCLEOTIDE SEQUENCE [LARGE SCALE GENOMIC DNA]</scope>
</reference>
<sequence>MNKISEEERQRILESSPVGTFALMAAVVGSMVIGWLFLYFGVFIPRGIIN</sequence>
<gene>
    <name evidence="2" type="ORF">CRENPOLYSF2_100014</name>
</gene>
<dbReference type="AlphaFoldDB" id="A0A1R4GYF8"/>
<keyword evidence="3" id="KW-1185">Reference proteome</keyword>
<dbReference type="Proteomes" id="UP000195442">
    <property type="component" value="Unassembled WGS sequence"/>
</dbReference>
<protein>
    <submittedName>
        <fullName evidence="2">Uncharacterized protein</fullName>
    </submittedName>
</protein>
<name>A0A1R4GYF8_9GAMM</name>
<proteinExistence type="predicted"/>
<keyword evidence="1" id="KW-0472">Membrane</keyword>
<feature type="transmembrane region" description="Helical" evidence="1">
    <location>
        <begin position="21"/>
        <end position="44"/>
    </location>
</feature>
<keyword evidence="1" id="KW-0812">Transmembrane</keyword>
<evidence type="ECO:0000313" key="3">
    <source>
        <dbReference type="Proteomes" id="UP000195442"/>
    </source>
</evidence>
<accession>A0A1R4GYF8</accession>
<dbReference type="RefSeq" id="WP_179210091.1">
    <property type="nucleotide sequence ID" value="NZ_FUKJ01000002.1"/>
</dbReference>
<dbReference type="EMBL" id="FUKJ01000002">
    <property type="protein sequence ID" value="SJM88995.1"/>
    <property type="molecule type" value="Genomic_DNA"/>
</dbReference>
<keyword evidence="1" id="KW-1133">Transmembrane helix</keyword>
<organism evidence="2 3">
    <name type="scientific">Crenothrix polyspora</name>
    <dbReference type="NCBI Taxonomy" id="360316"/>
    <lineage>
        <taxon>Bacteria</taxon>
        <taxon>Pseudomonadati</taxon>
        <taxon>Pseudomonadota</taxon>
        <taxon>Gammaproteobacteria</taxon>
        <taxon>Methylococcales</taxon>
        <taxon>Crenotrichaceae</taxon>
        <taxon>Crenothrix</taxon>
    </lineage>
</organism>
<evidence type="ECO:0000256" key="1">
    <source>
        <dbReference type="SAM" id="Phobius"/>
    </source>
</evidence>